<evidence type="ECO:0000256" key="2">
    <source>
        <dbReference type="ARBA" id="ARBA00022964"/>
    </source>
</evidence>
<protein>
    <recommendedName>
        <fullName evidence="5">Intradiol ring-cleavage dioxygenases domain-containing protein</fullName>
    </recommendedName>
</protein>
<proteinExistence type="inferred from homology"/>
<gene>
    <name evidence="6" type="ORF">ACFO6Q_00010</name>
</gene>
<organism evidence="6 7">
    <name type="scientific">Dokdonella ginsengisoli</name>
    <dbReference type="NCBI Taxonomy" id="363846"/>
    <lineage>
        <taxon>Bacteria</taxon>
        <taxon>Pseudomonadati</taxon>
        <taxon>Pseudomonadota</taxon>
        <taxon>Gammaproteobacteria</taxon>
        <taxon>Lysobacterales</taxon>
        <taxon>Rhodanobacteraceae</taxon>
        <taxon>Dokdonella</taxon>
    </lineage>
</organism>
<feature type="chain" id="PRO_5045141867" description="Intradiol ring-cleavage dioxygenases domain-containing protein" evidence="4">
    <location>
        <begin position="19"/>
        <end position="501"/>
    </location>
</feature>
<evidence type="ECO:0000313" key="7">
    <source>
        <dbReference type="Proteomes" id="UP001595886"/>
    </source>
</evidence>
<keyword evidence="4" id="KW-0732">Signal</keyword>
<dbReference type="EMBL" id="JBHSHD010000001">
    <property type="protein sequence ID" value="MFC4818688.1"/>
    <property type="molecule type" value="Genomic_DNA"/>
</dbReference>
<dbReference type="SUPFAM" id="SSF49482">
    <property type="entry name" value="Aromatic compound dioxygenase"/>
    <property type="match status" value="1"/>
</dbReference>
<dbReference type="RefSeq" id="WP_380018413.1">
    <property type="nucleotide sequence ID" value="NZ_JBHSHD010000001.1"/>
</dbReference>
<dbReference type="Pfam" id="PF00775">
    <property type="entry name" value="Dioxygenase_C"/>
    <property type="match status" value="1"/>
</dbReference>
<evidence type="ECO:0000256" key="3">
    <source>
        <dbReference type="ARBA" id="ARBA00023002"/>
    </source>
</evidence>
<dbReference type="Proteomes" id="UP001595886">
    <property type="component" value="Unassembled WGS sequence"/>
</dbReference>
<keyword evidence="2" id="KW-0223">Dioxygenase</keyword>
<dbReference type="InterPro" id="IPR050770">
    <property type="entry name" value="Intradiol_RC_Dioxygenase"/>
</dbReference>
<reference evidence="7" key="1">
    <citation type="journal article" date="2019" name="Int. J. Syst. Evol. Microbiol.">
        <title>The Global Catalogue of Microorganisms (GCM) 10K type strain sequencing project: providing services to taxonomists for standard genome sequencing and annotation.</title>
        <authorList>
            <consortium name="The Broad Institute Genomics Platform"/>
            <consortium name="The Broad Institute Genome Sequencing Center for Infectious Disease"/>
            <person name="Wu L."/>
            <person name="Ma J."/>
        </authorList>
    </citation>
    <scope>NUCLEOTIDE SEQUENCE [LARGE SCALE GENOMIC DNA]</scope>
    <source>
        <strain evidence="7">CCUG 30340</strain>
    </source>
</reference>
<keyword evidence="7" id="KW-1185">Reference proteome</keyword>
<comment type="caution">
    <text evidence="6">The sequence shown here is derived from an EMBL/GenBank/DDBJ whole genome shotgun (WGS) entry which is preliminary data.</text>
</comment>
<dbReference type="InterPro" id="IPR015889">
    <property type="entry name" value="Intradiol_dOase_core"/>
</dbReference>
<dbReference type="InterPro" id="IPR000627">
    <property type="entry name" value="Intradiol_dOase_C"/>
</dbReference>
<name>A0ABV9QN14_9GAMM</name>
<feature type="signal peptide" evidence="4">
    <location>
        <begin position="1"/>
        <end position="18"/>
    </location>
</feature>
<comment type="similarity">
    <text evidence="1">Belongs to the intradiol ring-cleavage dioxygenase family.</text>
</comment>
<evidence type="ECO:0000256" key="1">
    <source>
        <dbReference type="ARBA" id="ARBA00007825"/>
    </source>
</evidence>
<feature type="domain" description="Intradiol ring-cleavage dioxygenases" evidence="5">
    <location>
        <begin position="342"/>
        <end position="435"/>
    </location>
</feature>
<dbReference type="PANTHER" id="PTHR33711">
    <property type="entry name" value="DIOXYGENASE, PUTATIVE (AFU_ORTHOLOGUE AFUA_2G02910)-RELATED"/>
    <property type="match status" value="1"/>
</dbReference>
<accession>A0ABV9QN14</accession>
<dbReference type="PANTHER" id="PTHR33711:SF10">
    <property type="entry name" value="INTRADIOL RING-CLEAVAGE DIOXYGENASES DOMAIN-CONTAINING PROTEIN"/>
    <property type="match status" value="1"/>
</dbReference>
<evidence type="ECO:0000256" key="4">
    <source>
        <dbReference type="SAM" id="SignalP"/>
    </source>
</evidence>
<dbReference type="Gene3D" id="2.60.130.10">
    <property type="entry name" value="Aromatic compound dioxygenase"/>
    <property type="match status" value="1"/>
</dbReference>
<evidence type="ECO:0000259" key="5">
    <source>
        <dbReference type="Pfam" id="PF00775"/>
    </source>
</evidence>
<evidence type="ECO:0000313" key="6">
    <source>
        <dbReference type="EMBL" id="MFC4818688.1"/>
    </source>
</evidence>
<sequence>MPRWLCLILLWLASFVQAQGGLPRWDALPAVDVQHLQGAYAGRSVCPMCRHGYDAGLLVLLPSATAPADAARIAQALRRSTAAIGSERFRAFLILTGEPPARALLDAVAGPQAGWYVAHLPTARLPDASRDFAAPLDGFGQGYVFAQRRVLWRFDPLSAQWPSALDAQARYAMEFLGATYAQAAGGDDPDTPRGRLWTAPERLSSNVVLSPAAAEASRLCFADAAKAPRADALLALSLPDSASPQRVRWARSDGDGCVWLQGMPDSPRLHVELFSALQAAAVVDVDTRERSSAHALEVTLDDAAPTGVSGRERIVGLPCEGCEAVFDGLPARLASSTRLAPPAEPGEPLRLSGIVRDADGRARPGIVVYAYHTDRGGRYPEDANLHGEAARHGRLRGWVRTDADGRYELRSIRPGGYPGESVPQHVHLHVIEPGRCTYYLGDVLFDDDPRLTPVLRQRERAAHGGSGIVRPQRDGDGWRAQRDVVLGLGVPDYARCAQPFP</sequence>
<keyword evidence="3" id="KW-0560">Oxidoreductase</keyword>